<evidence type="ECO:0000313" key="7">
    <source>
        <dbReference type="Proteomes" id="UP001432062"/>
    </source>
</evidence>
<reference evidence="6" key="1">
    <citation type="submission" date="2022-10" db="EMBL/GenBank/DDBJ databases">
        <title>The complete genomes of actinobacterial strains from the NBC collection.</title>
        <authorList>
            <person name="Joergensen T.S."/>
            <person name="Alvarez Arevalo M."/>
            <person name="Sterndorff E.B."/>
            <person name="Faurdal D."/>
            <person name="Vuksanovic O."/>
            <person name="Mourched A.-S."/>
            <person name="Charusanti P."/>
            <person name="Shaw S."/>
            <person name="Blin K."/>
            <person name="Weber T."/>
        </authorList>
    </citation>
    <scope>NUCLEOTIDE SEQUENCE</scope>
    <source>
        <strain evidence="6">NBC_01482</strain>
    </source>
</reference>
<dbReference type="InterPro" id="IPR006094">
    <property type="entry name" value="Oxid_FAD_bind_N"/>
</dbReference>
<dbReference type="Pfam" id="PF02913">
    <property type="entry name" value="FAD-oxidase_C"/>
    <property type="match status" value="1"/>
</dbReference>
<dbReference type="Proteomes" id="UP001432062">
    <property type="component" value="Chromosome"/>
</dbReference>
<accession>A0ABZ1Z4E1</accession>
<dbReference type="EMBL" id="CP109441">
    <property type="protein sequence ID" value="WUV50417.1"/>
    <property type="molecule type" value="Genomic_DNA"/>
</dbReference>
<dbReference type="InterPro" id="IPR004113">
    <property type="entry name" value="FAD-bd_oxidored_4_C"/>
</dbReference>
<keyword evidence="2" id="KW-0285">Flavoprotein</keyword>
<keyword evidence="3" id="KW-0274">FAD</keyword>
<dbReference type="SUPFAM" id="SSF56176">
    <property type="entry name" value="FAD-binding/transporter-associated domain-like"/>
    <property type="match status" value="1"/>
</dbReference>
<gene>
    <name evidence="6" type="ORF">OG563_20770</name>
</gene>
<feature type="domain" description="FAD-binding PCMH-type" evidence="5">
    <location>
        <begin position="111"/>
        <end position="309"/>
    </location>
</feature>
<dbReference type="InterPro" id="IPR016169">
    <property type="entry name" value="FAD-bd_PCMH_sub2"/>
</dbReference>
<evidence type="ECO:0000256" key="4">
    <source>
        <dbReference type="SAM" id="MobiDB-lite"/>
    </source>
</evidence>
<dbReference type="PANTHER" id="PTHR46568">
    <property type="entry name" value="ALKYLDIHYDROXYACETONEPHOSPHATE SYNTHASE, PEROXISOMAL"/>
    <property type="match status" value="1"/>
</dbReference>
<dbReference type="Gene3D" id="3.30.300.330">
    <property type="match status" value="1"/>
</dbReference>
<dbReference type="Pfam" id="PF01565">
    <property type="entry name" value="FAD_binding_4"/>
    <property type="match status" value="2"/>
</dbReference>
<dbReference type="PROSITE" id="PS51387">
    <property type="entry name" value="FAD_PCMH"/>
    <property type="match status" value="1"/>
</dbReference>
<dbReference type="InterPro" id="IPR016166">
    <property type="entry name" value="FAD-bd_PCMH"/>
</dbReference>
<dbReference type="RefSeq" id="WP_329415191.1">
    <property type="nucleotide sequence ID" value="NZ_CP109441.1"/>
</dbReference>
<name>A0ABZ1Z4E1_9NOCA</name>
<evidence type="ECO:0000256" key="1">
    <source>
        <dbReference type="ARBA" id="ARBA00008000"/>
    </source>
</evidence>
<evidence type="ECO:0000256" key="2">
    <source>
        <dbReference type="ARBA" id="ARBA00022630"/>
    </source>
</evidence>
<organism evidence="6 7">
    <name type="scientific">Nocardia vinacea</name>
    <dbReference type="NCBI Taxonomy" id="96468"/>
    <lineage>
        <taxon>Bacteria</taxon>
        <taxon>Bacillati</taxon>
        <taxon>Actinomycetota</taxon>
        <taxon>Actinomycetes</taxon>
        <taxon>Mycobacteriales</taxon>
        <taxon>Nocardiaceae</taxon>
        <taxon>Nocardia</taxon>
    </lineage>
</organism>
<evidence type="ECO:0000313" key="6">
    <source>
        <dbReference type="EMBL" id="WUV50417.1"/>
    </source>
</evidence>
<keyword evidence="7" id="KW-1185">Reference proteome</keyword>
<dbReference type="Gene3D" id="3.30.465.10">
    <property type="match status" value="1"/>
</dbReference>
<sequence>MAATAAPIAVDPPRGVDVSTKTRSWWGWGNVEDAVVGAEREALTARVAAILPGADLTPHEPPSVESLGLPEPRVCAPDSLAGLVSTDPADRAAHAHGQAFRDVVRNLLGEVRNAPDLIIRPRTESDIVDVLDWAAGANIAVIPFGGGTSVVGGVEPRLPGRIAQSTGPSDSGNGPDEFAGAISLDLGRLDRVLEIDRTSRAARIQAGVFGPALEDQLRGANLTLRHFPQSFEFSTLGGWLATRAGGHFATLYTHIDDLVESMRVVTPTGTSESRRLPGSGAGPSPDRMFLGSEGTLGIITEAWMRLQDRPRWRATASVHFDDYTRAVAATRAIAQSGLYPTNCRLLDPAEAFLNAGAATSGGVLVLGFESADHPTRTRMERTLELAADHGGTLPEPARYTESTEHRVGSAAADTWRSSFLRMPYQRDALAARSMITETFETACTWDKFDNLKAMVTEAANAAIRSVGATGVVTCRFTHVYPDGPAPYFGIYAAGRWGSTPAQWDDIKTAVSEALSAAGGTITHHHAVGRDHRPWYDRQRPDPFANALRAAKSALDPAGILNPGVLI</sequence>
<proteinExistence type="inferred from homology"/>
<protein>
    <submittedName>
        <fullName evidence="6">FAD-binding oxidoreductase</fullName>
    </submittedName>
</protein>
<feature type="region of interest" description="Disordered" evidence="4">
    <location>
        <begin position="268"/>
        <end position="287"/>
    </location>
</feature>
<dbReference type="InterPro" id="IPR016164">
    <property type="entry name" value="FAD-linked_Oxase-like_C"/>
</dbReference>
<evidence type="ECO:0000256" key="3">
    <source>
        <dbReference type="ARBA" id="ARBA00022827"/>
    </source>
</evidence>
<dbReference type="InterPro" id="IPR025650">
    <property type="entry name" value="Alkyl-DHAP_Synthase"/>
</dbReference>
<dbReference type="InterPro" id="IPR036318">
    <property type="entry name" value="FAD-bd_PCMH-like_sf"/>
</dbReference>
<comment type="similarity">
    <text evidence="1">Belongs to the FAD-binding oxidoreductase/transferase type 4 family.</text>
</comment>
<dbReference type="PANTHER" id="PTHR46568:SF1">
    <property type="entry name" value="ALKYLDIHYDROXYACETONEPHOSPHATE SYNTHASE, PEROXISOMAL"/>
    <property type="match status" value="1"/>
</dbReference>
<evidence type="ECO:0000259" key="5">
    <source>
        <dbReference type="PROSITE" id="PS51387"/>
    </source>
</evidence>
<dbReference type="SUPFAM" id="SSF55103">
    <property type="entry name" value="FAD-linked oxidases, C-terminal domain"/>
    <property type="match status" value="1"/>
</dbReference>